<accession>X0TT13</accession>
<feature type="non-terminal residue" evidence="1">
    <location>
        <position position="1"/>
    </location>
</feature>
<reference evidence="1" key="1">
    <citation type="journal article" date="2014" name="Front. Microbiol.">
        <title>High frequency of phylogenetically diverse reductive dehalogenase-homologous genes in deep subseafloor sedimentary metagenomes.</title>
        <authorList>
            <person name="Kawai M."/>
            <person name="Futagami T."/>
            <person name="Toyoda A."/>
            <person name="Takaki Y."/>
            <person name="Nishi S."/>
            <person name="Hori S."/>
            <person name="Arai W."/>
            <person name="Tsubouchi T."/>
            <person name="Morono Y."/>
            <person name="Uchiyama I."/>
            <person name="Ito T."/>
            <person name="Fujiyama A."/>
            <person name="Inagaki F."/>
            <person name="Takami H."/>
        </authorList>
    </citation>
    <scope>NUCLEOTIDE SEQUENCE</scope>
    <source>
        <strain evidence="1">Expedition CK06-06</strain>
    </source>
</reference>
<sequence length="100" mass="11084">ILHFIYAEALNVDLQFSECRAAIGSINCVSHYTHCEMCGVLEKHIITNGSQDIDEVGLDSHTNYKNLVVWAINKSGLAGVAHEGSKFLKNYPNAICYNIK</sequence>
<organism evidence="1">
    <name type="scientific">marine sediment metagenome</name>
    <dbReference type="NCBI Taxonomy" id="412755"/>
    <lineage>
        <taxon>unclassified sequences</taxon>
        <taxon>metagenomes</taxon>
        <taxon>ecological metagenomes</taxon>
    </lineage>
</organism>
<proteinExistence type="predicted"/>
<protein>
    <submittedName>
        <fullName evidence="1">Uncharacterized protein</fullName>
    </submittedName>
</protein>
<gene>
    <name evidence="1" type="ORF">S01H1_19776</name>
</gene>
<comment type="caution">
    <text evidence="1">The sequence shown here is derived from an EMBL/GenBank/DDBJ whole genome shotgun (WGS) entry which is preliminary data.</text>
</comment>
<name>X0TT13_9ZZZZ</name>
<dbReference type="AlphaFoldDB" id="X0TT13"/>
<evidence type="ECO:0000313" key="1">
    <source>
        <dbReference type="EMBL" id="GAF96713.1"/>
    </source>
</evidence>
<dbReference type="EMBL" id="BARS01010728">
    <property type="protein sequence ID" value="GAF96713.1"/>
    <property type="molecule type" value="Genomic_DNA"/>
</dbReference>